<dbReference type="FunFam" id="3.80.30.20:FF:000001">
    <property type="entry name" value="tRNA-2-methylthio-N(6)-dimethylallyladenosine synthase 2"/>
    <property type="match status" value="1"/>
</dbReference>
<dbReference type="InterPro" id="IPR002792">
    <property type="entry name" value="TRAM_dom"/>
</dbReference>
<dbReference type="InterPro" id="IPR058240">
    <property type="entry name" value="rSAM_sf"/>
</dbReference>
<dbReference type="PANTHER" id="PTHR43837">
    <property type="entry name" value="RIBOSOMAL PROTEIN S12 METHYLTHIOTRANSFERASE RIMO"/>
    <property type="match status" value="1"/>
</dbReference>
<dbReference type="Pfam" id="PF04055">
    <property type="entry name" value="Radical_SAM"/>
    <property type="match status" value="1"/>
</dbReference>
<protein>
    <recommendedName>
        <fullName evidence="12">Radical SAM core domain-containing protein</fullName>
    </recommendedName>
</protein>
<dbReference type="Pfam" id="PF18693">
    <property type="entry name" value="TRAM_2"/>
    <property type="match status" value="1"/>
</dbReference>
<dbReference type="GO" id="GO:0051539">
    <property type="term" value="F:4 iron, 4 sulfur cluster binding"/>
    <property type="evidence" value="ECO:0007669"/>
    <property type="project" value="UniProtKB-KW"/>
</dbReference>
<dbReference type="GO" id="GO:0035599">
    <property type="term" value="F:aspartic acid methylthiotransferase activity"/>
    <property type="evidence" value="ECO:0007669"/>
    <property type="project" value="TreeGrafter"/>
</dbReference>
<evidence type="ECO:0008006" key="12">
    <source>
        <dbReference type="Google" id="ProtNLM"/>
    </source>
</evidence>
<dbReference type="GO" id="GO:0046872">
    <property type="term" value="F:metal ion binding"/>
    <property type="evidence" value="ECO:0007669"/>
    <property type="project" value="UniProtKB-KW"/>
</dbReference>
<feature type="domain" description="Radical SAM core" evidence="10">
    <location>
        <begin position="157"/>
        <end position="388"/>
    </location>
</feature>
<dbReference type="EMBL" id="UINC01001357">
    <property type="protein sequence ID" value="SUZ78511.1"/>
    <property type="molecule type" value="Genomic_DNA"/>
</dbReference>
<dbReference type="InterPro" id="IPR006638">
    <property type="entry name" value="Elp3/MiaA/NifB-like_rSAM"/>
</dbReference>
<dbReference type="PROSITE" id="PS51449">
    <property type="entry name" value="MTTASE_N"/>
    <property type="match status" value="1"/>
</dbReference>
<dbReference type="PROSITE" id="PS01278">
    <property type="entry name" value="MTTASE_RADICAL"/>
    <property type="match status" value="1"/>
</dbReference>
<proteinExistence type="inferred from homology"/>
<reference evidence="11" key="1">
    <citation type="submission" date="2018-05" db="EMBL/GenBank/DDBJ databases">
        <authorList>
            <person name="Lanie J.A."/>
            <person name="Ng W.-L."/>
            <person name="Kazmierczak K.M."/>
            <person name="Andrzejewski T.M."/>
            <person name="Davidsen T.M."/>
            <person name="Wayne K.J."/>
            <person name="Tettelin H."/>
            <person name="Glass J.I."/>
            <person name="Rusch D."/>
            <person name="Podicherti R."/>
            <person name="Tsui H.-C.T."/>
            <person name="Winkler M.E."/>
        </authorList>
    </citation>
    <scope>NUCLEOTIDE SEQUENCE</scope>
</reference>
<dbReference type="InterPro" id="IPR005840">
    <property type="entry name" value="Ribosomal_uS12_MeSTrfase_RimO"/>
</dbReference>
<name>A0A381QGQ3_9ZZZZ</name>
<dbReference type="SFLD" id="SFLDG01082">
    <property type="entry name" value="B12-binding_domain_containing"/>
    <property type="match status" value="1"/>
</dbReference>
<dbReference type="Gene3D" id="3.40.50.12160">
    <property type="entry name" value="Methylthiotransferase, N-terminal domain"/>
    <property type="match status" value="1"/>
</dbReference>
<accession>A0A381QGQ3</accession>
<evidence type="ECO:0000259" key="8">
    <source>
        <dbReference type="PROSITE" id="PS50926"/>
    </source>
</evidence>
<evidence type="ECO:0000313" key="11">
    <source>
        <dbReference type="EMBL" id="SUZ78511.1"/>
    </source>
</evidence>
<dbReference type="Gene3D" id="3.80.30.20">
    <property type="entry name" value="tm_1862 like domain"/>
    <property type="match status" value="1"/>
</dbReference>
<evidence type="ECO:0000256" key="1">
    <source>
        <dbReference type="ARBA" id="ARBA00001966"/>
    </source>
</evidence>
<dbReference type="PROSITE" id="PS50926">
    <property type="entry name" value="TRAM"/>
    <property type="match status" value="1"/>
</dbReference>
<dbReference type="SUPFAM" id="SSF102114">
    <property type="entry name" value="Radical SAM enzymes"/>
    <property type="match status" value="1"/>
</dbReference>
<dbReference type="NCBIfam" id="TIGR00089">
    <property type="entry name" value="MiaB/RimO family radical SAM methylthiotransferase"/>
    <property type="match status" value="1"/>
</dbReference>
<dbReference type="GO" id="GO:0006400">
    <property type="term" value="P:tRNA modification"/>
    <property type="evidence" value="ECO:0007669"/>
    <property type="project" value="InterPro"/>
</dbReference>
<keyword evidence="7" id="KW-0411">Iron-sulfur</keyword>
<dbReference type="InterPro" id="IPR013848">
    <property type="entry name" value="Methylthiotransferase_N"/>
</dbReference>
<dbReference type="GO" id="GO:0005829">
    <property type="term" value="C:cytosol"/>
    <property type="evidence" value="ECO:0007669"/>
    <property type="project" value="TreeGrafter"/>
</dbReference>
<sequence length="457" mass="51606">MPSNAVAISPTQEKKRIYLETLGCAKNRVDSEIMLASLQTHGYELTLKPEVAEVIIVNTCAFLTEASEESINRILDLSDFKSKGNCEKLVATGCLTQRYQDSLAKQIPELDGLLGSNGFEQIPELVHTMYGGSGQSQLNLQQKPHYKQFEEQARVQTTPQHYAYLKVAEGCSNMCSFCNIPALRGNFSSRTVNSIVTEIRNLTEKGVKEINLISQDTSSYAKDFRNSTGLATLLKSISNLEGDFWIRLFYCYPNTFTAETLEVIAADKRFCRYLDMPFQHINDDVLKAMNRKINRRQIENKMAEVKASLPGAAWRTTFIVGFPTETEENFEELLEFVSAGHFQHVGVFSYSHEDNIRSAKWGDPIQNALKHERRKRLMEAQQKVSSLRNNNYISRKIKVLVDGISQESDLLLQGRSEFQGPDVDGLVYINEGTARPGTFNNVEITEAHTYDLIGRIV</sequence>
<evidence type="ECO:0000259" key="9">
    <source>
        <dbReference type="PROSITE" id="PS51449"/>
    </source>
</evidence>
<dbReference type="InterPro" id="IPR007197">
    <property type="entry name" value="rSAM"/>
</dbReference>
<evidence type="ECO:0000256" key="3">
    <source>
        <dbReference type="ARBA" id="ARBA00022490"/>
    </source>
</evidence>
<evidence type="ECO:0000259" key="10">
    <source>
        <dbReference type="PROSITE" id="PS51918"/>
    </source>
</evidence>
<dbReference type="InterPro" id="IPR020612">
    <property type="entry name" value="Methylthiotransferase_CS"/>
</dbReference>
<dbReference type="PROSITE" id="PS51918">
    <property type="entry name" value="RADICAL_SAM"/>
    <property type="match status" value="1"/>
</dbReference>
<dbReference type="InterPro" id="IPR023404">
    <property type="entry name" value="rSAM_horseshoe"/>
</dbReference>
<dbReference type="PANTHER" id="PTHR43837:SF1">
    <property type="entry name" value="RIBOSOMAL PROTEIN US12 METHYLTHIOTRANSFERASE RIMO"/>
    <property type="match status" value="1"/>
</dbReference>
<keyword evidence="4" id="KW-0949">S-adenosyl-L-methionine</keyword>
<dbReference type="HAMAP" id="MF_01865">
    <property type="entry name" value="MTTase_RimO"/>
    <property type="match status" value="1"/>
</dbReference>
<feature type="domain" description="TRAM" evidence="8">
    <location>
        <begin position="390"/>
        <end position="457"/>
    </location>
</feature>
<dbReference type="SFLD" id="SFLDG01061">
    <property type="entry name" value="methylthiotransferase"/>
    <property type="match status" value="1"/>
</dbReference>
<keyword evidence="5" id="KW-0479">Metal-binding</keyword>
<comment type="cofactor">
    <cofactor evidence="1">
        <name>[4Fe-4S] cluster</name>
        <dbReference type="ChEBI" id="CHEBI:49883"/>
    </cofactor>
</comment>
<dbReference type="InterPro" id="IPR005839">
    <property type="entry name" value="Methylthiotransferase"/>
</dbReference>
<evidence type="ECO:0000256" key="4">
    <source>
        <dbReference type="ARBA" id="ARBA00022691"/>
    </source>
</evidence>
<organism evidence="11">
    <name type="scientific">marine metagenome</name>
    <dbReference type="NCBI Taxonomy" id="408172"/>
    <lineage>
        <taxon>unclassified sequences</taxon>
        <taxon>metagenomes</taxon>
        <taxon>ecological metagenomes</taxon>
    </lineage>
</organism>
<dbReference type="Pfam" id="PF00919">
    <property type="entry name" value="UPF0004"/>
    <property type="match status" value="1"/>
</dbReference>
<feature type="domain" description="MTTase N-terminal" evidence="9">
    <location>
        <begin position="15"/>
        <end position="131"/>
    </location>
</feature>
<evidence type="ECO:0000256" key="5">
    <source>
        <dbReference type="ARBA" id="ARBA00022723"/>
    </source>
</evidence>
<evidence type="ECO:0000256" key="6">
    <source>
        <dbReference type="ARBA" id="ARBA00023004"/>
    </source>
</evidence>
<keyword evidence="2" id="KW-0004">4Fe-4S</keyword>
<gene>
    <name evidence="11" type="ORF">METZ01_LOCUS31365</name>
</gene>
<keyword evidence="6" id="KW-0408">Iron</keyword>
<dbReference type="Gene3D" id="2.40.50.140">
    <property type="entry name" value="Nucleic acid-binding proteins"/>
    <property type="match status" value="1"/>
</dbReference>
<dbReference type="AlphaFoldDB" id="A0A381QGQ3"/>
<dbReference type="SFLD" id="SFLDF00274">
    <property type="entry name" value="ribosomal_protein_S12_methylth"/>
    <property type="match status" value="1"/>
</dbReference>
<dbReference type="InterPro" id="IPR012340">
    <property type="entry name" value="NA-bd_OB-fold"/>
</dbReference>
<evidence type="ECO:0000256" key="7">
    <source>
        <dbReference type="ARBA" id="ARBA00023014"/>
    </source>
</evidence>
<dbReference type="InterPro" id="IPR038135">
    <property type="entry name" value="Methylthiotransferase_N_sf"/>
</dbReference>
<dbReference type="NCBIfam" id="TIGR01125">
    <property type="entry name" value="30S ribosomal protein S12 methylthiotransferase RimO"/>
    <property type="match status" value="1"/>
</dbReference>
<evidence type="ECO:0000256" key="2">
    <source>
        <dbReference type="ARBA" id="ARBA00022485"/>
    </source>
</evidence>
<dbReference type="SMART" id="SM00729">
    <property type="entry name" value="Elp3"/>
    <property type="match status" value="1"/>
</dbReference>
<dbReference type="FunFam" id="3.40.50.12160:FF:000003">
    <property type="entry name" value="CDK5 regulatory subunit-associated protein 1"/>
    <property type="match status" value="1"/>
</dbReference>
<dbReference type="SFLD" id="SFLDS00029">
    <property type="entry name" value="Radical_SAM"/>
    <property type="match status" value="1"/>
</dbReference>
<keyword evidence="3" id="KW-0963">Cytoplasm</keyword>